<evidence type="ECO:0000313" key="3">
    <source>
        <dbReference type="Proteomes" id="UP000287470"/>
    </source>
</evidence>
<name>A0A430FNP1_9BIFI</name>
<accession>A0A430FNP1</accession>
<sequence>MRSYPSELPSIVLEPVRYRQHRAHVPSYDDGGRARMPPVAPAVVSARSLPADVTADGRPPPAQRVRAISDQPAATHSNGTTIVSAQ</sequence>
<comment type="caution">
    <text evidence="2">The sequence shown here is derived from an EMBL/GenBank/DDBJ whole genome shotgun (WGS) entry which is preliminary data.</text>
</comment>
<dbReference type="EMBL" id="QXGK01000019">
    <property type="protein sequence ID" value="RSX54448.1"/>
    <property type="molecule type" value="Genomic_DNA"/>
</dbReference>
<feature type="compositionally biased region" description="Polar residues" evidence="1">
    <location>
        <begin position="72"/>
        <end position="86"/>
    </location>
</feature>
<feature type="region of interest" description="Disordered" evidence="1">
    <location>
        <begin position="50"/>
        <end position="86"/>
    </location>
</feature>
<dbReference type="AlphaFoldDB" id="A0A430FNP1"/>
<dbReference type="Proteomes" id="UP000287470">
    <property type="component" value="Unassembled WGS sequence"/>
</dbReference>
<evidence type="ECO:0000256" key="1">
    <source>
        <dbReference type="SAM" id="MobiDB-lite"/>
    </source>
</evidence>
<reference evidence="2 3" key="1">
    <citation type="submission" date="2018-09" db="EMBL/GenBank/DDBJ databases">
        <title>Characterization of the phylogenetic diversity of five novel species belonging to the genus Bifidobacterium.</title>
        <authorList>
            <person name="Lugli G.A."/>
            <person name="Duranti S."/>
            <person name="Milani C."/>
        </authorList>
    </citation>
    <scope>NUCLEOTIDE SEQUENCE [LARGE SCALE GENOMIC DNA]</scope>
    <source>
        <strain evidence="2 3">2033B</strain>
    </source>
</reference>
<gene>
    <name evidence="2" type="ORF">D2E24_1648</name>
</gene>
<protein>
    <submittedName>
        <fullName evidence="2">Uncharacterized protein</fullName>
    </submittedName>
</protein>
<organism evidence="2 3">
    <name type="scientific">Bifidobacterium samirii</name>
    <dbReference type="NCBI Taxonomy" id="2306974"/>
    <lineage>
        <taxon>Bacteria</taxon>
        <taxon>Bacillati</taxon>
        <taxon>Actinomycetota</taxon>
        <taxon>Actinomycetes</taxon>
        <taxon>Bifidobacteriales</taxon>
        <taxon>Bifidobacteriaceae</taxon>
        <taxon>Bifidobacterium</taxon>
    </lineage>
</organism>
<keyword evidence="3" id="KW-1185">Reference proteome</keyword>
<proteinExistence type="predicted"/>
<evidence type="ECO:0000313" key="2">
    <source>
        <dbReference type="EMBL" id="RSX54448.1"/>
    </source>
</evidence>